<evidence type="ECO:0000313" key="2">
    <source>
        <dbReference type="Proteomes" id="UP000799118"/>
    </source>
</evidence>
<dbReference type="Gene3D" id="1.10.150.240">
    <property type="entry name" value="Putative phosphatase, domain 2"/>
    <property type="match status" value="1"/>
</dbReference>
<accession>A0A6A4HD12</accession>
<dbReference type="AlphaFoldDB" id="A0A6A4HD12"/>
<dbReference type="SFLD" id="SFLDG01129">
    <property type="entry name" value="C1.5:_HAD__Beta-PGM__Phosphata"/>
    <property type="match status" value="1"/>
</dbReference>
<dbReference type="SFLD" id="SFLDS00003">
    <property type="entry name" value="Haloacid_Dehalogenase"/>
    <property type="match status" value="1"/>
</dbReference>
<dbReference type="Gene3D" id="3.40.50.1000">
    <property type="entry name" value="HAD superfamily/HAD-like"/>
    <property type="match status" value="1"/>
</dbReference>
<gene>
    <name evidence="1" type="ORF">BT96DRAFT_826668</name>
</gene>
<dbReference type="Pfam" id="PF13419">
    <property type="entry name" value="HAD_2"/>
    <property type="match status" value="1"/>
</dbReference>
<dbReference type="FunFam" id="1.10.150.240:FF:000001">
    <property type="entry name" value="Haloacid dehalogenase-like hydrolase domain"/>
    <property type="match status" value="1"/>
</dbReference>
<dbReference type="PANTHER" id="PTHR18901">
    <property type="entry name" value="2-DEOXYGLUCOSE-6-PHOSPHATE PHOSPHATASE 2"/>
    <property type="match status" value="1"/>
</dbReference>
<dbReference type="EMBL" id="ML769537">
    <property type="protein sequence ID" value="KAE9395127.1"/>
    <property type="molecule type" value="Genomic_DNA"/>
</dbReference>
<dbReference type="OrthoDB" id="40579at2759"/>
<evidence type="ECO:0000313" key="1">
    <source>
        <dbReference type="EMBL" id="KAE9395127.1"/>
    </source>
</evidence>
<sequence length="247" mass="27692">MSSKPVVEYVLFDLDGLMIDTEKIFADVTNEVLSKYGKHMTWDIHAGCMGKPDKESALHLLSFFPDIPLTLESYLSQRTALQHLAWPTVPLLPGIEKFVLHLKKHDIPIAIATGSRRKNYELKTNHLSQVFGCFDGKVVCADDPREGIRPKPNPDVFLVAAKEMLGRDMEEGVELTVAQKKERSRGLVLEDALLGMQAGKRAGMTVVWVPDPNLLDMEYSGIEQADQTLKSIEEFVPEEWGLPPYDS</sequence>
<dbReference type="GO" id="GO:0016791">
    <property type="term" value="F:phosphatase activity"/>
    <property type="evidence" value="ECO:0007669"/>
    <property type="project" value="TreeGrafter"/>
</dbReference>
<proteinExistence type="predicted"/>
<dbReference type="SUPFAM" id="SSF56784">
    <property type="entry name" value="HAD-like"/>
    <property type="match status" value="1"/>
</dbReference>
<name>A0A6A4HD12_9AGAR</name>
<dbReference type="InterPro" id="IPR036412">
    <property type="entry name" value="HAD-like_sf"/>
</dbReference>
<dbReference type="InterPro" id="IPR041492">
    <property type="entry name" value="HAD_2"/>
</dbReference>
<keyword evidence="2" id="KW-1185">Reference proteome</keyword>
<dbReference type="PANTHER" id="PTHR18901:SF38">
    <property type="entry name" value="PSEUDOURIDINE-5'-PHOSPHATASE"/>
    <property type="match status" value="1"/>
</dbReference>
<reference evidence="1" key="1">
    <citation type="journal article" date="2019" name="Environ. Microbiol.">
        <title>Fungal ecological strategies reflected in gene transcription - a case study of two litter decomposers.</title>
        <authorList>
            <person name="Barbi F."/>
            <person name="Kohler A."/>
            <person name="Barry K."/>
            <person name="Baskaran P."/>
            <person name="Daum C."/>
            <person name="Fauchery L."/>
            <person name="Ihrmark K."/>
            <person name="Kuo A."/>
            <person name="LaButti K."/>
            <person name="Lipzen A."/>
            <person name="Morin E."/>
            <person name="Grigoriev I.V."/>
            <person name="Henrissat B."/>
            <person name="Lindahl B."/>
            <person name="Martin F."/>
        </authorList>
    </citation>
    <scope>NUCLEOTIDE SEQUENCE</scope>
    <source>
        <strain evidence="1">JB14</strain>
    </source>
</reference>
<dbReference type="InterPro" id="IPR023198">
    <property type="entry name" value="PGP-like_dom2"/>
</dbReference>
<protein>
    <submittedName>
        <fullName evidence="1">HAD-like protein</fullName>
    </submittedName>
</protein>
<dbReference type="Proteomes" id="UP000799118">
    <property type="component" value="Unassembled WGS sequence"/>
</dbReference>
<dbReference type="InterPro" id="IPR023214">
    <property type="entry name" value="HAD_sf"/>
</dbReference>
<organism evidence="1 2">
    <name type="scientific">Gymnopus androsaceus JB14</name>
    <dbReference type="NCBI Taxonomy" id="1447944"/>
    <lineage>
        <taxon>Eukaryota</taxon>
        <taxon>Fungi</taxon>
        <taxon>Dikarya</taxon>
        <taxon>Basidiomycota</taxon>
        <taxon>Agaricomycotina</taxon>
        <taxon>Agaricomycetes</taxon>
        <taxon>Agaricomycetidae</taxon>
        <taxon>Agaricales</taxon>
        <taxon>Marasmiineae</taxon>
        <taxon>Omphalotaceae</taxon>
        <taxon>Gymnopus</taxon>
    </lineage>
</organism>